<gene>
    <name evidence="1" type="ordered locus">Lcho_0784</name>
</gene>
<dbReference type="RefSeq" id="WP_012345819.1">
    <property type="nucleotide sequence ID" value="NC_010524.1"/>
</dbReference>
<evidence type="ECO:0000313" key="2">
    <source>
        <dbReference type="Proteomes" id="UP000001693"/>
    </source>
</evidence>
<dbReference type="eggNOG" id="ENOG503413K">
    <property type="taxonomic scope" value="Bacteria"/>
</dbReference>
<organism evidence="1 2">
    <name type="scientific">Leptothrix cholodnii (strain ATCC 51168 / LMG 8142 / SP-6)</name>
    <name type="common">Leptothrix discophora (strain SP-6)</name>
    <dbReference type="NCBI Taxonomy" id="395495"/>
    <lineage>
        <taxon>Bacteria</taxon>
        <taxon>Pseudomonadati</taxon>
        <taxon>Pseudomonadota</taxon>
        <taxon>Betaproteobacteria</taxon>
        <taxon>Burkholderiales</taxon>
        <taxon>Sphaerotilaceae</taxon>
        <taxon>Leptothrix</taxon>
    </lineage>
</organism>
<name>B1Y180_LEPCP</name>
<sequence>MATSSRDRISVDLQGLKAALLARAEAMHVSPSEVVRQVLSEALQAQPLSHRESTGRRTRRSVTGTQRLSLRMDHMHVLALNDAARRSGLSLGEHVAGLLDGIAALGGEGDRVGSLTALVASNAELSTLSRDIRHLTRLLGRGEVQAARVYRERLDSVGDEVRAHLRLASQALADLRPQRAAGGSVRSIRS</sequence>
<dbReference type="Proteomes" id="UP000001693">
    <property type="component" value="Chromosome"/>
</dbReference>
<dbReference type="STRING" id="395495.Lcho_0784"/>
<dbReference type="AlphaFoldDB" id="B1Y180"/>
<protein>
    <submittedName>
        <fullName evidence="1">Uncharacterized protein</fullName>
    </submittedName>
</protein>
<reference evidence="1 2" key="1">
    <citation type="submission" date="2008-03" db="EMBL/GenBank/DDBJ databases">
        <title>Complete sequence of Leptothrix cholodnii SP-6.</title>
        <authorList>
            <consortium name="US DOE Joint Genome Institute"/>
            <person name="Copeland A."/>
            <person name="Lucas S."/>
            <person name="Lapidus A."/>
            <person name="Glavina del Rio T."/>
            <person name="Dalin E."/>
            <person name="Tice H."/>
            <person name="Bruce D."/>
            <person name="Goodwin L."/>
            <person name="Pitluck S."/>
            <person name="Chertkov O."/>
            <person name="Brettin T."/>
            <person name="Detter J.C."/>
            <person name="Han C."/>
            <person name="Kuske C.R."/>
            <person name="Schmutz J."/>
            <person name="Larimer F."/>
            <person name="Land M."/>
            <person name="Hauser L."/>
            <person name="Kyrpides N."/>
            <person name="Lykidis A."/>
            <person name="Emerson D."/>
            <person name="Richardson P."/>
        </authorList>
    </citation>
    <scope>NUCLEOTIDE SEQUENCE [LARGE SCALE GENOMIC DNA]</scope>
    <source>
        <strain evidence="2">ATCC 51168 / LMG 8142 / SP-6</strain>
    </source>
</reference>
<dbReference type="OrthoDB" id="8902020at2"/>
<evidence type="ECO:0000313" key="1">
    <source>
        <dbReference type="EMBL" id="ACB33057.1"/>
    </source>
</evidence>
<proteinExistence type="predicted"/>
<keyword evidence="2" id="KW-1185">Reference proteome</keyword>
<dbReference type="HOGENOM" id="CLU_1425547_0_0_4"/>
<accession>B1Y180</accession>
<dbReference type="KEGG" id="lch:Lcho_0784"/>
<dbReference type="EMBL" id="CP001013">
    <property type="protein sequence ID" value="ACB33057.1"/>
    <property type="molecule type" value="Genomic_DNA"/>
</dbReference>